<protein>
    <recommendedName>
        <fullName evidence="2">UPF0301 protein EGK74_12350</fullName>
    </recommendedName>
</protein>
<accession>A0A3N4MKE3</accession>
<comment type="caution">
    <text evidence="3">The sequence shown here is derived from an EMBL/GenBank/DDBJ whole genome shotgun (WGS) entry which is preliminary data.</text>
</comment>
<dbReference type="SUPFAM" id="SSF143456">
    <property type="entry name" value="VC0467-like"/>
    <property type="match status" value="1"/>
</dbReference>
<dbReference type="KEGG" id="nwx:CGZ65_07200"/>
<evidence type="ECO:0000256" key="2">
    <source>
        <dbReference type="HAMAP-Rule" id="MF_00758"/>
    </source>
</evidence>
<gene>
    <name evidence="3" type="ORF">EGK74_12350</name>
</gene>
<keyword evidence="4" id="KW-1185">Reference proteome</keyword>
<dbReference type="NCBIfam" id="NF001266">
    <property type="entry name" value="PRK00228.1-1"/>
    <property type="match status" value="1"/>
</dbReference>
<dbReference type="PANTHER" id="PTHR30327">
    <property type="entry name" value="UNCHARACTERIZED PROTEIN YQGE"/>
    <property type="match status" value="1"/>
</dbReference>
<dbReference type="Pfam" id="PF02622">
    <property type="entry name" value="DUF179"/>
    <property type="match status" value="1"/>
</dbReference>
<dbReference type="HAMAP" id="MF_00758">
    <property type="entry name" value="UPF0301"/>
    <property type="match status" value="1"/>
</dbReference>
<dbReference type="InterPro" id="IPR003774">
    <property type="entry name" value="AlgH-like"/>
</dbReference>
<name>A0A3N4MKE3_9NEIS</name>
<dbReference type="Proteomes" id="UP000272412">
    <property type="component" value="Unassembled WGS sequence"/>
</dbReference>
<dbReference type="AlphaFoldDB" id="A0A3N4MKE3"/>
<evidence type="ECO:0000313" key="3">
    <source>
        <dbReference type="EMBL" id="RPD83505.1"/>
    </source>
</evidence>
<organism evidence="3 4">
    <name type="scientific">Neisseria weixii</name>
    <dbReference type="NCBI Taxonomy" id="1853276"/>
    <lineage>
        <taxon>Bacteria</taxon>
        <taxon>Pseudomonadati</taxon>
        <taxon>Pseudomonadota</taxon>
        <taxon>Betaproteobacteria</taxon>
        <taxon>Neisseriales</taxon>
        <taxon>Neisseriaceae</taxon>
        <taxon>Neisseria</taxon>
    </lineage>
</organism>
<evidence type="ECO:0000256" key="1">
    <source>
        <dbReference type="ARBA" id="ARBA00009600"/>
    </source>
</evidence>
<dbReference type="PANTHER" id="PTHR30327:SF1">
    <property type="entry name" value="UPF0301 PROTEIN YQGE"/>
    <property type="match status" value="1"/>
</dbReference>
<sequence>MNLANYFLVAMPNMDDPFFQDSVIYLCEHDEEGALGIIINKPSPITMDMIFAASDRNIPLRMQHESVMMGGPVQVDRGYVVHTPLGNWQSTLAVTDNVALTSSRDIIENLSEPGAVDKALVSIGYSSWGKGQLERELADNVWLTVPADEHILFDVPYEHRYAAVFEKLGIQPDRLVTGAGHA</sequence>
<proteinExistence type="inferred from homology"/>
<dbReference type="RefSeq" id="WP_096295367.1">
    <property type="nucleotide sequence ID" value="NZ_CP023429.1"/>
</dbReference>
<evidence type="ECO:0000313" key="4">
    <source>
        <dbReference type="Proteomes" id="UP000272412"/>
    </source>
</evidence>
<dbReference type="GO" id="GO:0005829">
    <property type="term" value="C:cytosol"/>
    <property type="evidence" value="ECO:0007669"/>
    <property type="project" value="TreeGrafter"/>
</dbReference>
<dbReference type="OrthoDB" id="9807486at2"/>
<comment type="similarity">
    <text evidence="1 2">Belongs to the UPF0301 (AlgH) family.</text>
</comment>
<dbReference type="Gene3D" id="3.40.1740.10">
    <property type="entry name" value="VC0467-like"/>
    <property type="match status" value="1"/>
</dbReference>
<reference evidence="3 4" key="1">
    <citation type="submission" date="2018-11" db="EMBL/GenBank/DDBJ databases">
        <title>Neisseria weixii sp. nov. isolated from the rectal contents of plateau pika (Ochotona cruzoniae).</title>
        <authorList>
            <person name="Zhang G."/>
        </authorList>
    </citation>
    <scope>NUCLEOTIDE SEQUENCE [LARGE SCALE GENOMIC DNA]</scope>
    <source>
        <strain evidence="3 4">10009</strain>
    </source>
</reference>
<dbReference type="EMBL" id="RPFL01000052">
    <property type="protein sequence ID" value="RPD83505.1"/>
    <property type="molecule type" value="Genomic_DNA"/>
</dbReference>